<accession>A0A1N7RWE8</accession>
<dbReference type="EMBL" id="CYGX02000019">
    <property type="protein sequence ID" value="SIT39422.1"/>
    <property type="molecule type" value="Genomic_DNA"/>
</dbReference>
<dbReference type="Proteomes" id="UP000187012">
    <property type="component" value="Unassembled WGS sequence"/>
</dbReference>
<name>A0A1N7RWE8_9BURK</name>
<evidence type="ECO:0000313" key="1">
    <source>
        <dbReference type="EMBL" id="SIT39422.1"/>
    </source>
</evidence>
<dbReference type="AlphaFoldDB" id="A0A1N7RWE8"/>
<protein>
    <submittedName>
        <fullName evidence="1">Uncharacterized protein</fullName>
    </submittedName>
</protein>
<organism evidence="1 2">
    <name type="scientific">Paraburkholderia ribeironis</name>
    <dbReference type="NCBI Taxonomy" id="1247936"/>
    <lineage>
        <taxon>Bacteria</taxon>
        <taxon>Pseudomonadati</taxon>
        <taxon>Pseudomonadota</taxon>
        <taxon>Betaproteobacteria</taxon>
        <taxon>Burkholderiales</taxon>
        <taxon>Burkholderiaceae</taxon>
        <taxon>Paraburkholderia</taxon>
    </lineage>
</organism>
<dbReference type="STRING" id="1247936.BN2475_190249"/>
<gene>
    <name evidence="1" type="ORF">BN2475_190249</name>
</gene>
<proteinExistence type="predicted"/>
<evidence type="ECO:0000313" key="2">
    <source>
        <dbReference type="Proteomes" id="UP000187012"/>
    </source>
</evidence>
<reference evidence="1 2" key="1">
    <citation type="submission" date="2016-12" db="EMBL/GenBank/DDBJ databases">
        <authorList>
            <person name="Song W.-J."/>
            <person name="Kurnit D.M."/>
        </authorList>
    </citation>
    <scope>NUCLEOTIDE SEQUENCE [LARGE SCALE GENOMIC DNA]</scope>
    <source>
        <strain evidence="1 2">STM7296</strain>
    </source>
</reference>
<sequence>MLPLCKTVQNDDLARRVARRLDAAKDRLINNPGKEHHAAGFDFCQRVCRTAIGSRIYGR</sequence>
<keyword evidence="2" id="KW-1185">Reference proteome</keyword>